<comment type="caution">
    <text evidence="1">The sequence shown here is derived from an EMBL/GenBank/DDBJ whole genome shotgun (WGS) entry which is preliminary data.</text>
</comment>
<keyword evidence="2" id="KW-1185">Reference proteome</keyword>
<reference evidence="1 2" key="1">
    <citation type="submission" date="2019-08" db="EMBL/GenBank/DDBJ databases">
        <title>Bradyrhizobium hipponensis sp. nov., a rhizobium isolated from a Lupinus angustifolius root nodule in Tunisia.</title>
        <authorList>
            <person name="Off K."/>
            <person name="Rejili M."/>
            <person name="Mars M."/>
            <person name="Brachmann A."/>
            <person name="Marin M."/>
        </authorList>
    </citation>
    <scope>NUCLEOTIDE SEQUENCE [LARGE SCALE GENOMIC DNA]</scope>
    <source>
        <strain evidence="1 2">CTAW11</strain>
    </source>
</reference>
<dbReference type="OrthoDB" id="7277249at2"/>
<dbReference type="Pfam" id="PF11284">
    <property type="entry name" value="DUF3085"/>
    <property type="match status" value="1"/>
</dbReference>
<evidence type="ECO:0000313" key="2">
    <source>
        <dbReference type="Proteomes" id="UP000324853"/>
    </source>
</evidence>
<dbReference type="AlphaFoldDB" id="A0A5S4VY07"/>
<name>A0A5S4VY07_9BRAD</name>
<gene>
    <name evidence="1" type="ORF">FXB38_36895</name>
</gene>
<organism evidence="1 2">
    <name type="scientific">Bradyrhizobium cytisi</name>
    <dbReference type="NCBI Taxonomy" id="515489"/>
    <lineage>
        <taxon>Bacteria</taxon>
        <taxon>Pseudomonadati</taxon>
        <taxon>Pseudomonadota</taxon>
        <taxon>Alphaproteobacteria</taxon>
        <taxon>Hyphomicrobiales</taxon>
        <taxon>Nitrobacteraceae</taxon>
        <taxon>Bradyrhizobium</taxon>
    </lineage>
</organism>
<proteinExistence type="predicted"/>
<evidence type="ECO:0000313" key="1">
    <source>
        <dbReference type="EMBL" id="TYL73239.1"/>
    </source>
</evidence>
<dbReference type="InterPro" id="IPR021436">
    <property type="entry name" value="DUF3085"/>
</dbReference>
<dbReference type="Proteomes" id="UP000324853">
    <property type="component" value="Unassembled WGS sequence"/>
</dbReference>
<dbReference type="RefSeq" id="WP_148755844.1">
    <property type="nucleotide sequence ID" value="NZ_VSSR01000078.1"/>
</dbReference>
<protein>
    <submittedName>
        <fullName evidence="1">DUF3085 domain-containing protein</fullName>
    </submittedName>
</protein>
<dbReference type="EMBL" id="VSSR01000078">
    <property type="protein sequence ID" value="TYL73239.1"/>
    <property type="molecule type" value="Genomic_DNA"/>
</dbReference>
<accession>A0A5S4VY07</accession>
<sequence length="152" mass="16671">MIDLSSQLRMAAEVAPMQSLIFDATSVRRVVDHSITAATQNSMTVRNAQTGAFETKGVSRPAIILARDYGLYLMSNGLPRDIVRDELSFAAYAQGCNPFQDSDWRRISRELVGDDDLSLVLPWAHDLKAYIEAGARTIVLNLNDGDIEIAAG</sequence>